<evidence type="ECO:0000313" key="13">
    <source>
        <dbReference type="Proteomes" id="UP000016960"/>
    </source>
</evidence>
<dbReference type="EC" id="2.7.11.1" evidence="1"/>
<dbReference type="FunCoup" id="U5D7Y8">
    <property type="interactions" value="127"/>
</dbReference>
<evidence type="ECO:0000256" key="8">
    <source>
        <dbReference type="ARBA" id="ARBA00048679"/>
    </source>
</evidence>
<dbReference type="Pfam" id="PF00069">
    <property type="entry name" value="Pkinase"/>
    <property type="match status" value="1"/>
</dbReference>
<comment type="caution">
    <text evidence="12">The sequence shown here is derived from an EMBL/GenBank/DDBJ whole genome shotgun (WGS) entry which is preliminary data.</text>
</comment>
<dbReference type="PROSITE" id="PS50011">
    <property type="entry name" value="PROTEIN_KINASE_DOM"/>
    <property type="match status" value="1"/>
</dbReference>
<dbReference type="Gene3D" id="1.10.10.1770">
    <property type="entry name" value="Gun4-like"/>
    <property type="match status" value="1"/>
</dbReference>
<dbReference type="eggNOG" id="COG0515">
    <property type="taxonomic scope" value="Bacteria"/>
</dbReference>
<dbReference type="InParanoid" id="U5D7Y8"/>
<dbReference type="PROSITE" id="PS00107">
    <property type="entry name" value="PROTEIN_KINASE_ATP"/>
    <property type="match status" value="1"/>
</dbReference>
<evidence type="ECO:0000256" key="1">
    <source>
        <dbReference type="ARBA" id="ARBA00012513"/>
    </source>
</evidence>
<evidence type="ECO:0000256" key="3">
    <source>
        <dbReference type="ARBA" id="ARBA00022679"/>
    </source>
</evidence>
<evidence type="ECO:0000313" key="12">
    <source>
        <dbReference type="EMBL" id="ERN40738.1"/>
    </source>
</evidence>
<dbReference type="RefSeq" id="WP_022608179.1">
    <property type="nucleotide sequence ID" value="NZ_ASSJ01000070.1"/>
</dbReference>
<name>U5D7Y8_9CHRO</name>
<evidence type="ECO:0000259" key="11">
    <source>
        <dbReference type="PROSITE" id="PS50011"/>
    </source>
</evidence>
<dbReference type="STRING" id="582515.KR51_00027250"/>
<dbReference type="Gene3D" id="1.25.40.620">
    <property type="match status" value="1"/>
</dbReference>
<evidence type="ECO:0000256" key="6">
    <source>
        <dbReference type="ARBA" id="ARBA00022840"/>
    </source>
</evidence>
<proteinExistence type="predicted"/>
<feature type="compositionally biased region" description="Low complexity" evidence="10">
    <location>
        <begin position="295"/>
        <end position="320"/>
    </location>
</feature>
<dbReference type="PANTHER" id="PTHR24363">
    <property type="entry name" value="SERINE/THREONINE PROTEIN KINASE"/>
    <property type="match status" value="1"/>
</dbReference>
<evidence type="ECO:0000256" key="2">
    <source>
        <dbReference type="ARBA" id="ARBA00022527"/>
    </source>
</evidence>
<evidence type="ECO:0000256" key="9">
    <source>
        <dbReference type="PROSITE-ProRule" id="PRU10141"/>
    </source>
</evidence>
<dbReference type="OrthoDB" id="437733at2"/>
<keyword evidence="13" id="KW-1185">Reference proteome</keyword>
<dbReference type="SMART" id="SM00220">
    <property type="entry name" value="S_TKc"/>
    <property type="match status" value="1"/>
</dbReference>
<comment type="catalytic activity">
    <reaction evidence="7">
        <text>L-threonyl-[protein] + ATP = O-phospho-L-threonyl-[protein] + ADP + H(+)</text>
        <dbReference type="Rhea" id="RHEA:46608"/>
        <dbReference type="Rhea" id="RHEA-COMP:11060"/>
        <dbReference type="Rhea" id="RHEA-COMP:11605"/>
        <dbReference type="ChEBI" id="CHEBI:15378"/>
        <dbReference type="ChEBI" id="CHEBI:30013"/>
        <dbReference type="ChEBI" id="CHEBI:30616"/>
        <dbReference type="ChEBI" id="CHEBI:61977"/>
        <dbReference type="ChEBI" id="CHEBI:456216"/>
        <dbReference type="EC" id="2.7.11.1"/>
    </reaction>
</comment>
<dbReference type="Gene3D" id="1.10.510.10">
    <property type="entry name" value="Transferase(Phosphotransferase) domain 1"/>
    <property type="match status" value="1"/>
</dbReference>
<dbReference type="Pfam" id="PF05419">
    <property type="entry name" value="GUN4"/>
    <property type="match status" value="1"/>
</dbReference>
<keyword evidence="4 9" id="KW-0547">Nucleotide-binding</keyword>
<comment type="catalytic activity">
    <reaction evidence="8">
        <text>L-seryl-[protein] + ATP = O-phospho-L-seryl-[protein] + ADP + H(+)</text>
        <dbReference type="Rhea" id="RHEA:17989"/>
        <dbReference type="Rhea" id="RHEA-COMP:9863"/>
        <dbReference type="Rhea" id="RHEA-COMP:11604"/>
        <dbReference type="ChEBI" id="CHEBI:15378"/>
        <dbReference type="ChEBI" id="CHEBI:29999"/>
        <dbReference type="ChEBI" id="CHEBI:30616"/>
        <dbReference type="ChEBI" id="CHEBI:83421"/>
        <dbReference type="ChEBI" id="CHEBI:456216"/>
        <dbReference type="EC" id="2.7.11.1"/>
    </reaction>
</comment>
<dbReference type="SUPFAM" id="SSF56112">
    <property type="entry name" value="Protein kinase-like (PK-like)"/>
    <property type="match status" value="1"/>
</dbReference>
<dbReference type="GO" id="GO:0004674">
    <property type="term" value="F:protein serine/threonine kinase activity"/>
    <property type="evidence" value="ECO:0007669"/>
    <property type="project" value="UniProtKB-KW"/>
</dbReference>
<evidence type="ECO:0000256" key="5">
    <source>
        <dbReference type="ARBA" id="ARBA00022777"/>
    </source>
</evidence>
<dbReference type="InterPro" id="IPR008629">
    <property type="entry name" value="GUN4-like"/>
</dbReference>
<dbReference type="SUPFAM" id="SSF140869">
    <property type="entry name" value="GUN4-like"/>
    <property type="match status" value="1"/>
</dbReference>
<dbReference type="PANTHER" id="PTHR24363:SF0">
    <property type="entry name" value="SERINE_THREONINE KINASE LIKE DOMAIN CONTAINING 1"/>
    <property type="match status" value="1"/>
</dbReference>
<feature type="domain" description="Protein kinase" evidence="11">
    <location>
        <begin position="30"/>
        <end position="291"/>
    </location>
</feature>
<dbReference type="InterPro" id="IPR037215">
    <property type="entry name" value="GUN4-like_sf"/>
</dbReference>
<protein>
    <recommendedName>
        <fullName evidence="1">non-specific serine/threonine protein kinase</fullName>
        <ecNumber evidence="1">2.7.11.1</ecNumber>
    </recommendedName>
</protein>
<evidence type="ECO:0000256" key="4">
    <source>
        <dbReference type="ARBA" id="ARBA00022741"/>
    </source>
</evidence>
<dbReference type="AlphaFoldDB" id="U5D7Y8"/>
<feature type="binding site" evidence="9">
    <location>
        <position position="61"/>
    </location>
    <ligand>
        <name>ATP</name>
        <dbReference type="ChEBI" id="CHEBI:30616"/>
    </ligand>
</feature>
<gene>
    <name evidence="12" type="ORF">KR51_00027250</name>
</gene>
<accession>U5D7Y8</accession>
<dbReference type="GO" id="GO:0005524">
    <property type="term" value="F:ATP binding"/>
    <property type="evidence" value="ECO:0007669"/>
    <property type="project" value="UniProtKB-UniRule"/>
</dbReference>
<reference evidence="12 13" key="1">
    <citation type="submission" date="2013-05" db="EMBL/GenBank/DDBJ databases">
        <title>Draft genome sequence of Rubidibacter lacunae KORDI 51-2.</title>
        <authorList>
            <person name="Choi D.H."/>
            <person name="Noh J.H."/>
            <person name="Kwon K.-K."/>
            <person name="Lee J.-H."/>
            <person name="Ryu J.-Y."/>
        </authorList>
    </citation>
    <scope>NUCLEOTIDE SEQUENCE [LARGE SCALE GENOMIC DNA]</scope>
    <source>
        <strain evidence="12 13">KORDI 51-2</strain>
    </source>
</reference>
<sequence>MTDAEGLKPLFDSRHVRAADFLERLLAGRYRIVRVLGEGGFGRTFLAVDIGVKPERACVVKQCFPQSLLGERRELATALFAKEIRFLAGLGAHPQIPELYDTFAEGEYQYLVQAWVEGENLANWLVRIVRARESDLLDLLGQVLPVLSYIHDRQVIHRDIKPENLIRDRDGRIALVDFGAAKILTEGSLMQAGTSIGSAEYVAPEQMRGRATLASDVYGLGVTCIYLLTGVPPFDLYSHDAATWVWQGYLNRPISRQLEFVLNRMLAEAISKRYPNARAVLDDLRQLYPYAPQFAQPEPTPEPATVAPAAQPAAPNAVPEEPVESSDSTFVFDTVDALGFDLRFDAIESEPALLAIDCTPLSAALEAGNWHRANEETHRLLLEAGKAVRRTWLEGEEIDLFPCVELRAIDELWAEHSGDRFGFSVQLRIWQDLYEPTYYKFGDRLGWFRSGAWLPHQHLTYDAGAPLGHLPAIRWWYGSAVWGLRRLFRRLDACGLGASPAPRDSKRA</sequence>
<evidence type="ECO:0000256" key="10">
    <source>
        <dbReference type="SAM" id="MobiDB-lite"/>
    </source>
</evidence>
<dbReference type="InterPro" id="IPR000719">
    <property type="entry name" value="Prot_kinase_dom"/>
</dbReference>
<dbReference type="InterPro" id="IPR011009">
    <property type="entry name" value="Kinase-like_dom_sf"/>
</dbReference>
<dbReference type="PATRIC" id="fig|582515.4.peg.3064"/>
<dbReference type="Gene3D" id="3.30.200.20">
    <property type="entry name" value="Phosphorylase Kinase, domain 1"/>
    <property type="match status" value="1"/>
</dbReference>
<dbReference type="CDD" id="cd16383">
    <property type="entry name" value="GUN4"/>
    <property type="match status" value="1"/>
</dbReference>
<keyword evidence="5 12" id="KW-0418">Kinase</keyword>
<keyword evidence="3" id="KW-0808">Transferase</keyword>
<organism evidence="12 13">
    <name type="scientific">Rubidibacter lacunae KORDI 51-2</name>
    <dbReference type="NCBI Taxonomy" id="582515"/>
    <lineage>
        <taxon>Bacteria</taxon>
        <taxon>Bacillati</taxon>
        <taxon>Cyanobacteriota</taxon>
        <taxon>Cyanophyceae</taxon>
        <taxon>Oscillatoriophycideae</taxon>
        <taxon>Chroococcales</taxon>
        <taxon>Aphanothecaceae</taxon>
        <taxon>Rubidibacter</taxon>
    </lineage>
</organism>
<dbReference type="InterPro" id="IPR017441">
    <property type="entry name" value="Protein_kinase_ATP_BS"/>
</dbReference>
<evidence type="ECO:0000256" key="7">
    <source>
        <dbReference type="ARBA" id="ARBA00047899"/>
    </source>
</evidence>
<feature type="region of interest" description="Disordered" evidence="10">
    <location>
        <begin position="295"/>
        <end position="324"/>
    </location>
</feature>
<dbReference type="CDD" id="cd14014">
    <property type="entry name" value="STKc_PknB_like"/>
    <property type="match status" value="1"/>
</dbReference>
<keyword evidence="2 12" id="KW-0723">Serine/threonine-protein kinase</keyword>
<dbReference type="EMBL" id="ASSJ01000070">
    <property type="protein sequence ID" value="ERN40738.1"/>
    <property type="molecule type" value="Genomic_DNA"/>
</dbReference>
<keyword evidence="6 9" id="KW-0067">ATP-binding</keyword>
<dbReference type="Proteomes" id="UP000016960">
    <property type="component" value="Unassembled WGS sequence"/>
</dbReference>